<comment type="subcellular location">
    <subcellularLocation>
        <location evidence="1">Nucleus</location>
    </subcellularLocation>
</comment>
<dbReference type="GO" id="GO:0008270">
    <property type="term" value="F:zinc ion binding"/>
    <property type="evidence" value="ECO:0007669"/>
    <property type="project" value="InterPro"/>
</dbReference>
<feature type="region of interest" description="Disordered" evidence="4">
    <location>
        <begin position="1"/>
        <end position="23"/>
    </location>
</feature>
<keyword evidence="2" id="KW-0479">Metal-binding</keyword>
<accession>A0A384JNR1</accession>
<dbReference type="GeneID" id="5428201"/>
<feature type="region of interest" description="Disordered" evidence="4">
    <location>
        <begin position="664"/>
        <end position="698"/>
    </location>
</feature>
<name>A0A384JNR1_BOTFB</name>
<dbReference type="Gene3D" id="4.10.240.10">
    <property type="entry name" value="Zn(2)-C6 fungal-type DNA-binding domain"/>
    <property type="match status" value="1"/>
</dbReference>
<dbReference type="KEGG" id="bfu:BCIN_07g06470"/>
<dbReference type="InterPro" id="IPR007219">
    <property type="entry name" value="XnlR_reg_dom"/>
</dbReference>
<dbReference type="OrthoDB" id="4898680at2759"/>
<dbReference type="InterPro" id="IPR001138">
    <property type="entry name" value="Zn2Cys6_DnaBD"/>
</dbReference>
<reference evidence="6 7" key="2">
    <citation type="journal article" date="2012" name="Eukaryot. Cell">
        <title>Genome update of Botrytis cinerea strains B05.10 and T4.</title>
        <authorList>
            <person name="Staats M."/>
            <person name="van Kan J.A."/>
        </authorList>
    </citation>
    <scope>NUCLEOTIDE SEQUENCE [LARGE SCALE GENOMIC DNA]</scope>
    <source>
        <strain evidence="6 7">B05.10</strain>
    </source>
</reference>
<keyword evidence="3" id="KW-0539">Nucleus</keyword>
<dbReference type="VEuPathDB" id="FungiDB:Bcin07g06470"/>
<reference evidence="6 7" key="3">
    <citation type="journal article" date="2017" name="Mol. Plant Pathol.">
        <title>A gapless genome sequence of the fungus Botrytis cinerea.</title>
        <authorList>
            <person name="Van Kan J.A."/>
            <person name="Stassen J.H."/>
            <person name="Mosbach A."/>
            <person name="Van Der Lee T.A."/>
            <person name="Faino L."/>
            <person name="Farmer A.D."/>
            <person name="Papasotiriou D.G."/>
            <person name="Zhou S."/>
            <person name="Seidl M.F."/>
            <person name="Cottam E."/>
            <person name="Edel D."/>
            <person name="Hahn M."/>
            <person name="Schwartz D.C."/>
            <person name="Dietrich R.A."/>
            <person name="Widdison S."/>
            <person name="Scalliet G."/>
        </authorList>
    </citation>
    <scope>NUCLEOTIDE SEQUENCE [LARGE SCALE GENOMIC DNA]</scope>
    <source>
        <strain evidence="6 7">B05.10</strain>
    </source>
</reference>
<gene>
    <name evidence="6" type="ORF">BCIN_07g06470</name>
</gene>
<evidence type="ECO:0000313" key="7">
    <source>
        <dbReference type="Proteomes" id="UP000001798"/>
    </source>
</evidence>
<feature type="region of interest" description="Disordered" evidence="4">
    <location>
        <begin position="62"/>
        <end position="107"/>
    </location>
</feature>
<dbReference type="PROSITE" id="PS50048">
    <property type="entry name" value="ZN2_CY6_FUNGAL_2"/>
    <property type="match status" value="1"/>
</dbReference>
<keyword evidence="7" id="KW-1185">Reference proteome</keyword>
<dbReference type="InterPro" id="IPR050613">
    <property type="entry name" value="Sec_Metabolite_Reg"/>
</dbReference>
<reference evidence="6 7" key="1">
    <citation type="journal article" date="2011" name="PLoS Genet.">
        <title>Genomic analysis of the necrotrophic fungal pathogens Sclerotinia sclerotiorum and Botrytis cinerea.</title>
        <authorList>
            <person name="Amselem J."/>
            <person name="Cuomo C.A."/>
            <person name="van Kan J.A."/>
            <person name="Viaud M."/>
            <person name="Benito E.P."/>
            <person name="Couloux A."/>
            <person name="Coutinho P.M."/>
            <person name="de Vries R.P."/>
            <person name="Dyer P.S."/>
            <person name="Fillinger S."/>
            <person name="Fournier E."/>
            <person name="Gout L."/>
            <person name="Hahn M."/>
            <person name="Kohn L."/>
            <person name="Lapalu N."/>
            <person name="Plummer K.M."/>
            <person name="Pradier J.M."/>
            <person name="Quevillon E."/>
            <person name="Sharon A."/>
            <person name="Simon A."/>
            <person name="ten Have A."/>
            <person name="Tudzynski B."/>
            <person name="Tudzynski P."/>
            <person name="Wincker P."/>
            <person name="Andrew M."/>
            <person name="Anthouard V."/>
            <person name="Beever R.E."/>
            <person name="Beffa R."/>
            <person name="Benoit I."/>
            <person name="Bouzid O."/>
            <person name="Brault B."/>
            <person name="Chen Z."/>
            <person name="Choquer M."/>
            <person name="Collemare J."/>
            <person name="Cotton P."/>
            <person name="Danchin E.G."/>
            <person name="Da Silva C."/>
            <person name="Gautier A."/>
            <person name="Giraud C."/>
            <person name="Giraud T."/>
            <person name="Gonzalez C."/>
            <person name="Grossetete S."/>
            <person name="Guldener U."/>
            <person name="Henrissat B."/>
            <person name="Howlett B.J."/>
            <person name="Kodira C."/>
            <person name="Kretschmer M."/>
            <person name="Lappartient A."/>
            <person name="Leroch M."/>
            <person name="Levis C."/>
            <person name="Mauceli E."/>
            <person name="Neuveglise C."/>
            <person name="Oeser B."/>
            <person name="Pearson M."/>
            <person name="Poulain J."/>
            <person name="Poussereau N."/>
            <person name="Quesneville H."/>
            <person name="Rascle C."/>
            <person name="Schumacher J."/>
            <person name="Segurens B."/>
            <person name="Sexton A."/>
            <person name="Silva E."/>
            <person name="Sirven C."/>
            <person name="Soanes D.M."/>
            <person name="Talbot N.J."/>
            <person name="Templeton M."/>
            <person name="Yandava C."/>
            <person name="Yarden O."/>
            <person name="Zeng Q."/>
            <person name="Rollins J.A."/>
            <person name="Lebrun M.H."/>
            <person name="Dickman M."/>
        </authorList>
    </citation>
    <scope>NUCLEOTIDE SEQUENCE [LARGE SCALE GENOMIC DNA]</scope>
    <source>
        <strain evidence="6 7">B05.10</strain>
    </source>
</reference>
<dbReference type="RefSeq" id="XP_024550029.1">
    <property type="nucleotide sequence ID" value="XM_024694240.1"/>
</dbReference>
<dbReference type="GO" id="GO:0003677">
    <property type="term" value="F:DNA binding"/>
    <property type="evidence" value="ECO:0007669"/>
    <property type="project" value="InterPro"/>
</dbReference>
<dbReference type="Proteomes" id="UP000001798">
    <property type="component" value="Chromosome 7"/>
</dbReference>
<proteinExistence type="predicted"/>
<dbReference type="PANTHER" id="PTHR31001:SF40">
    <property type="entry name" value="ZN(II)2CYS6 TRANSCRIPTION FACTOR (EUROFUNG)"/>
    <property type="match status" value="1"/>
</dbReference>
<evidence type="ECO:0000256" key="4">
    <source>
        <dbReference type="SAM" id="MobiDB-lite"/>
    </source>
</evidence>
<dbReference type="SMART" id="SM00906">
    <property type="entry name" value="Fungal_trans"/>
    <property type="match status" value="1"/>
</dbReference>
<evidence type="ECO:0000259" key="5">
    <source>
        <dbReference type="PROSITE" id="PS50048"/>
    </source>
</evidence>
<feature type="compositionally biased region" description="Basic and acidic residues" evidence="4">
    <location>
        <begin position="95"/>
        <end position="107"/>
    </location>
</feature>
<feature type="domain" description="Zn(2)-C6 fungal-type" evidence="5">
    <location>
        <begin position="22"/>
        <end position="54"/>
    </location>
</feature>
<dbReference type="PROSITE" id="PS00463">
    <property type="entry name" value="ZN2_CY6_FUNGAL_1"/>
    <property type="match status" value="1"/>
</dbReference>
<dbReference type="PANTHER" id="PTHR31001">
    <property type="entry name" value="UNCHARACTERIZED TRANSCRIPTIONAL REGULATORY PROTEIN"/>
    <property type="match status" value="1"/>
</dbReference>
<dbReference type="InterPro" id="IPR036864">
    <property type="entry name" value="Zn2-C6_fun-type_DNA-bd_sf"/>
</dbReference>
<evidence type="ECO:0000313" key="6">
    <source>
        <dbReference type="EMBL" id="ATZ52150.1"/>
    </source>
</evidence>
<dbReference type="Pfam" id="PF00172">
    <property type="entry name" value="Zn_clus"/>
    <property type="match status" value="1"/>
</dbReference>
<evidence type="ECO:0000256" key="1">
    <source>
        <dbReference type="ARBA" id="ARBA00004123"/>
    </source>
</evidence>
<dbReference type="CDD" id="cd00067">
    <property type="entry name" value="GAL4"/>
    <property type="match status" value="1"/>
</dbReference>
<sequence length="743" mass="83725">MSIRRENGHGVVPRRRNGKQPACEPCRKAKISCDHGLPVCDRCKRRKSSAKCIYLSAPMTRRLPTEGSNTSREREQATGILSTPTPTPTPSVISTHDHLLSPDSRPTEPGRIQSGGFFGPTNFSAVFEENRENIGNDIQISNDSSALPSYDSLQTHNFLMLPGNTFGGSPRIQLGIKILQKLPDKRTCDHLLKWHLERMGGCSPHIPRQTPVQIAHSLWSQWGKELKEPRRLDDIESISTHLCRNSEHHLQEAEDYQPWLEGITGAHMRWESVGLIFAALCRCVLSLSERDAFFTTQPGQRKDRKHFAMELKDCIQACVTLSNYMDYINTVMVGLLTENLIITTVIMGDASLIVWRQIGDLVSMSTALGLHRQPDNDGPVTFLSECKRRLFTIIFNFDKSSAHLTGRPPALSYRYTRFRFPLDIDDEVFAQGPEALRNAAEKLDANGWNQEARMTNATYIRAHGYLTIITDEILELSLTGNISDTRITALLARVQETYDGFPFYTHYQPSDVYSPSISDDVLWRRIGLRLTYLEHRLTLERLAHKSLLLSGQSMISCALEMLQLTVLFWVQRDRFVEHHHDYDWMLMCWGVPSSGVLCVEILKQMKSPHESTIKLPTSEIVQNLSLLVGFFEWIKPSAGNYLLCRRMSKLVKRILDQILNHRVSGRGSSQGQGQEGERSGMGLVEDGNGGLGNENGNGNVDVGMMGVDDLDGMGDDVGTFGNLDWLNELDWSRGPWMNLDSLT</sequence>
<dbReference type="AlphaFoldDB" id="A0A384JNR1"/>
<dbReference type="CDD" id="cd12148">
    <property type="entry name" value="fungal_TF_MHR"/>
    <property type="match status" value="1"/>
</dbReference>
<reference evidence="6" key="4">
    <citation type="submission" date="2017-12" db="EMBL/GenBank/DDBJ databases">
        <authorList>
            <person name="van Kan J."/>
        </authorList>
    </citation>
    <scope>NUCLEOTIDE SEQUENCE</scope>
    <source>
        <strain evidence="6">B05.10</strain>
    </source>
</reference>
<evidence type="ECO:0000256" key="3">
    <source>
        <dbReference type="ARBA" id="ARBA00023242"/>
    </source>
</evidence>
<dbReference type="GO" id="GO:0006351">
    <property type="term" value="P:DNA-templated transcription"/>
    <property type="evidence" value="ECO:0007669"/>
    <property type="project" value="InterPro"/>
</dbReference>
<dbReference type="SUPFAM" id="SSF57701">
    <property type="entry name" value="Zn2/Cys6 DNA-binding domain"/>
    <property type="match status" value="1"/>
</dbReference>
<dbReference type="Pfam" id="PF04082">
    <property type="entry name" value="Fungal_trans"/>
    <property type="match status" value="1"/>
</dbReference>
<protein>
    <recommendedName>
        <fullName evidence="5">Zn(2)-C6 fungal-type domain-containing protein</fullName>
    </recommendedName>
</protein>
<dbReference type="EMBL" id="CP009811">
    <property type="protein sequence ID" value="ATZ52149.1"/>
    <property type="molecule type" value="Genomic_DNA"/>
</dbReference>
<dbReference type="SMART" id="SM00066">
    <property type="entry name" value="GAL4"/>
    <property type="match status" value="1"/>
</dbReference>
<dbReference type="GO" id="GO:0000981">
    <property type="term" value="F:DNA-binding transcription factor activity, RNA polymerase II-specific"/>
    <property type="evidence" value="ECO:0007669"/>
    <property type="project" value="InterPro"/>
</dbReference>
<dbReference type="RefSeq" id="XP_024550028.1">
    <property type="nucleotide sequence ID" value="XM_024694239.1"/>
</dbReference>
<dbReference type="GO" id="GO:0005634">
    <property type="term" value="C:nucleus"/>
    <property type="evidence" value="ECO:0007669"/>
    <property type="project" value="UniProtKB-SubCell"/>
</dbReference>
<evidence type="ECO:0000256" key="2">
    <source>
        <dbReference type="ARBA" id="ARBA00022723"/>
    </source>
</evidence>
<organism evidence="6 7">
    <name type="scientific">Botryotinia fuckeliana (strain B05.10)</name>
    <name type="common">Noble rot fungus</name>
    <name type="synonym">Botrytis cinerea</name>
    <dbReference type="NCBI Taxonomy" id="332648"/>
    <lineage>
        <taxon>Eukaryota</taxon>
        <taxon>Fungi</taxon>
        <taxon>Dikarya</taxon>
        <taxon>Ascomycota</taxon>
        <taxon>Pezizomycotina</taxon>
        <taxon>Leotiomycetes</taxon>
        <taxon>Helotiales</taxon>
        <taxon>Sclerotiniaceae</taxon>
        <taxon>Botrytis</taxon>
    </lineage>
</organism>
<dbReference type="EMBL" id="CP009811">
    <property type="protein sequence ID" value="ATZ52150.1"/>
    <property type="molecule type" value="Genomic_DNA"/>
</dbReference>